<feature type="transmembrane region" description="Helical" evidence="1">
    <location>
        <begin position="7"/>
        <end position="24"/>
    </location>
</feature>
<keyword evidence="1" id="KW-0812">Transmembrane</keyword>
<evidence type="ECO:0000313" key="3">
    <source>
        <dbReference type="Proteomes" id="UP000198964"/>
    </source>
</evidence>
<dbReference type="STRING" id="655355.SAMN05216283_102523"/>
<dbReference type="InterPro" id="IPR036514">
    <property type="entry name" value="SGNH_hydro_sf"/>
</dbReference>
<dbReference type="AlphaFoldDB" id="A0A1I2FM29"/>
<evidence type="ECO:0000256" key="1">
    <source>
        <dbReference type="SAM" id="Phobius"/>
    </source>
</evidence>
<accession>A0A1I2FM29</accession>
<evidence type="ECO:0000313" key="2">
    <source>
        <dbReference type="EMBL" id="SFF05807.1"/>
    </source>
</evidence>
<name>A0A1I2FM29_9BACT</name>
<proteinExistence type="predicted"/>
<dbReference type="Gene3D" id="3.40.50.1110">
    <property type="entry name" value="SGNH hydrolase"/>
    <property type="match status" value="1"/>
</dbReference>
<dbReference type="Proteomes" id="UP000198964">
    <property type="component" value="Unassembled WGS sequence"/>
</dbReference>
<dbReference type="Gene3D" id="2.60.120.1360">
    <property type="match status" value="1"/>
</dbReference>
<reference evidence="2 3" key="1">
    <citation type="submission" date="2016-10" db="EMBL/GenBank/DDBJ databases">
        <authorList>
            <person name="de Groot N.N."/>
        </authorList>
    </citation>
    <scope>NUCLEOTIDE SEQUENCE [LARGE SCALE GENOMIC DNA]</scope>
    <source>
        <strain evidence="2 3">CGMCC 1.9156</strain>
    </source>
</reference>
<dbReference type="SUPFAM" id="SSF52266">
    <property type="entry name" value="SGNH hydrolase"/>
    <property type="match status" value="1"/>
</dbReference>
<keyword evidence="3" id="KW-1185">Reference proteome</keyword>
<keyword evidence="1" id="KW-1133">Transmembrane helix</keyword>
<dbReference type="GO" id="GO:0016788">
    <property type="term" value="F:hydrolase activity, acting on ester bonds"/>
    <property type="evidence" value="ECO:0007669"/>
    <property type="project" value="UniProtKB-ARBA"/>
</dbReference>
<sequence length="458" mass="51825">MTPGKELLYFLTTLIVFIALLTWWENDEPVVTAPVALHDQKVDSSSLKPQPAASVSPDTLVKANSSTQDSGSFVKRIPLVFSQTDSLHLSGLQAKLTHLSKSSLPLRIVYFGDSQIENDRITGALRKELQAVFGGRGPGFIALDSYYSTNHQLIIETSDSWEVKTFQDPDFESKSILFKHSILTKDQGWFRIRRIKRLSPKPDYSLMKLYYTANDSCHIEVRDGKKLIYEGVLAPHRKVSTLDFRFNQTPEDIRVDFDVKDSLSVTGLSLESETGVLVDNVALRGLSYPEFLKSDQQVLQEMFDQVDVGMFVLHFGVNLVPYQSKDYRHFKTHFQQQLSFLKAIRPEVPILLVGVSDMAQRQADHFQSYGTIPKIKKVQQELALENHTAFWDLQAVMGGTGAMVKWVQAQPALGRKDYVHFSREGARLIGNELAQLILNELSREKDTISHDESLAAYR</sequence>
<gene>
    <name evidence="2" type="ORF">SAMN05216283_102523</name>
</gene>
<keyword evidence="1" id="KW-0472">Membrane</keyword>
<dbReference type="EMBL" id="FONW01000002">
    <property type="protein sequence ID" value="SFF05807.1"/>
    <property type="molecule type" value="Genomic_DNA"/>
</dbReference>
<organism evidence="2 3">
    <name type="scientific">Sunxiuqinia elliptica</name>
    <dbReference type="NCBI Taxonomy" id="655355"/>
    <lineage>
        <taxon>Bacteria</taxon>
        <taxon>Pseudomonadati</taxon>
        <taxon>Bacteroidota</taxon>
        <taxon>Bacteroidia</taxon>
        <taxon>Marinilabiliales</taxon>
        <taxon>Prolixibacteraceae</taxon>
        <taxon>Sunxiuqinia</taxon>
    </lineage>
</organism>
<dbReference type="RefSeq" id="WP_093919173.1">
    <property type="nucleotide sequence ID" value="NZ_FONW01000002.1"/>
</dbReference>
<protein>
    <submittedName>
        <fullName evidence="2">Lysophospholipase L1</fullName>
    </submittedName>
</protein>